<organism evidence="3 4">
    <name type="scientific">Paracoccus thiocyanatus</name>
    <dbReference type="NCBI Taxonomy" id="34006"/>
    <lineage>
        <taxon>Bacteria</taxon>
        <taxon>Pseudomonadati</taxon>
        <taxon>Pseudomonadota</taxon>
        <taxon>Alphaproteobacteria</taxon>
        <taxon>Rhodobacterales</taxon>
        <taxon>Paracoccaceae</taxon>
        <taxon>Paracoccus</taxon>
    </lineage>
</organism>
<dbReference type="InterPro" id="IPR025711">
    <property type="entry name" value="PepSY"/>
</dbReference>
<evidence type="ECO:0000259" key="2">
    <source>
        <dbReference type="Pfam" id="PF13670"/>
    </source>
</evidence>
<comment type="caution">
    <text evidence="3">The sequence shown here is derived from an EMBL/GenBank/DDBJ whole genome shotgun (WGS) entry which is preliminary data.</text>
</comment>
<keyword evidence="4" id="KW-1185">Reference proteome</keyword>
<name>A0A3D8P9T5_9RHOB</name>
<sequence length="144" mass="15562">MCKPICWTGCASPCNAATGAWPSCASWAPEGAANRLGCKRAVSLSLLDRLAKNANAGDETMRLVTLAAALIALAMPAAAYDCHVSMEKWRPVDELKTRLKSQGWVVHNVTVDDGCYEVYGKDESGRRVEVVFHPTTFAELGMDD</sequence>
<feature type="domain" description="PepSY" evidence="2">
    <location>
        <begin position="64"/>
        <end position="137"/>
    </location>
</feature>
<feature type="signal peptide" evidence="1">
    <location>
        <begin position="1"/>
        <end position="16"/>
    </location>
</feature>
<proteinExistence type="predicted"/>
<dbReference type="EMBL" id="QFCQ01000154">
    <property type="protein sequence ID" value="RDW11929.1"/>
    <property type="molecule type" value="Genomic_DNA"/>
</dbReference>
<evidence type="ECO:0000313" key="4">
    <source>
        <dbReference type="Proteomes" id="UP000256679"/>
    </source>
</evidence>
<dbReference type="AlphaFoldDB" id="A0A3D8P9T5"/>
<evidence type="ECO:0000313" key="3">
    <source>
        <dbReference type="EMBL" id="RDW11929.1"/>
    </source>
</evidence>
<protein>
    <recommendedName>
        <fullName evidence="2">PepSY domain-containing protein</fullName>
    </recommendedName>
</protein>
<keyword evidence="1" id="KW-0732">Signal</keyword>
<gene>
    <name evidence="3" type="ORF">DIE28_16580</name>
</gene>
<reference evidence="3 4" key="1">
    <citation type="submission" date="2018-05" db="EMBL/GenBank/DDBJ databases">
        <title>Whole genome sequencing of Paracoccus thiocyanatus SST.</title>
        <authorList>
            <person name="Ghosh W."/>
            <person name="Rameez M.J."/>
            <person name="Roy C."/>
        </authorList>
    </citation>
    <scope>NUCLEOTIDE SEQUENCE [LARGE SCALE GENOMIC DNA]</scope>
    <source>
        <strain evidence="3 4">SST</strain>
    </source>
</reference>
<evidence type="ECO:0000256" key="1">
    <source>
        <dbReference type="SAM" id="SignalP"/>
    </source>
</evidence>
<dbReference type="Pfam" id="PF13670">
    <property type="entry name" value="PepSY_2"/>
    <property type="match status" value="1"/>
</dbReference>
<feature type="chain" id="PRO_5017560957" description="PepSY domain-containing protein" evidence="1">
    <location>
        <begin position="17"/>
        <end position="144"/>
    </location>
</feature>
<dbReference type="Proteomes" id="UP000256679">
    <property type="component" value="Unassembled WGS sequence"/>
</dbReference>
<accession>A0A3D8P9T5</accession>